<comment type="subcellular location">
    <subcellularLocation>
        <location evidence="1">Cytoplasm</location>
        <location evidence="1">Cytoskeleton</location>
        <location evidence="1">Spindle pole</location>
    </subcellularLocation>
</comment>
<dbReference type="GeneTree" id="ENSGT00940000162930"/>
<evidence type="ECO:0000259" key="4">
    <source>
        <dbReference type="PROSITE" id="PS50222"/>
    </source>
</evidence>
<dbReference type="GO" id="GO:0002027">
    <property type="term" value="P:regulation of heart rate"/>
    <property type="evidence" value="ECO:0007669"/>
    <property type="project" value="UniProtKB-ARBA"/>
</dbReference>
<reference evidence="5" key="2">
    <citation type="submission" date="2025-08" db="UniProtKB">
        <authorList>
            <consortium name="Ensembl"/>
        </authorList>
    </citation>
    <scope>IDENTIFICATION</scope>
</reference>
<comment type="similarity">
    <text evidence="2">Belongs to the calmodulin family.</text>
</comment>
<dbReference type="InterPro" id="IPR050230">
    <property type="entry name" value="CALM/Myosin/TropC-like"/>
</dbReference>
<evidence type="ECO:0000256" key="3">
    <source>
        <dbReference type="ARBA" id="ARBA00022737"/>
    </source>
</evidence>
<dbReference type="InParanoid" id="H0Y0A9"/>
<proteinExistence type="inferred from homology"/>
<dbReference type="SMART" id="SM00054">
    <property type="entry name" value="EFh"/>
    <property type="match status" value="3"/>
</dbReference>
<sequence>VLAAWLTEGKIAEFKEAFSLFHKGSGRTITTNKLRVAMRLGQDPTEAELQDMINAVDADGNGTPDFSEFLTRMARKMKGTDSEEEIRERFCAFGNDPSGYFSTADLLLVMTTFGEKLTDNEVYETIREPAIDGDSQDVYILLLERVTCT</sequence>
<dbReference type="GO" id="GO:0032465">
    <property type="term" value="P:regulation of cytokinesis"/>
    <property type="evidence" value="ECO:0007669"/>
    <property type="project" value="UniProtKB-ARBA"/>
</dbReference>
<dbReference type="GO" id="GO:0005246">
    <property type="term" value="F:calcium channel regulator activity"/>
    <property type="evidence" value="ECO:0007669"/>
    <property type="project" value="UniProtKB-ARBA"/>
</dbReference>
<name>H0Y0A9_OTOGA</name>
<accession>H0Y0A9</accession>
<dbReference type="InterPro" id="IPR002048">
    <property type="entry name" value="EF_hand_dom"/>
</dbReference>
<keyword evidence="3" id="KW-0677">Repeat</keyword>
<dbReference type="GO" id="GO:0010856">
    <property type="term" value="F:adenylate cyclase activator activity"/>
    <property type="evidence" value="ECO:0007669"/>
    <property type="project" value="UniProtKB-ARBA"/>
</dbReference>
<dbReference type="GO" id="GO:0043539">
    <property type="term" value="F:protein serine/threonine kinase activator activity"/>
    <property type="evidence" value="ECO:0007669"/>
    <property type="project" value="UniProtKB-ARBA"/>
</dbReference>
<keyword evidence="6" id="KW-1185">Reference proteome</keyword>
<organism evidence="5 6">
    <name type="scientific">Otolemur garnettii</name>
    <name type="common">Small-eared galago</name>
    <name type="synonym">Garnett's greater bushbaby</name>
    <dbReference type="NCBI Taxonomy" id="30611"/>
    <lineage>
        <taxon>Eukaryota</taxon>
        <taxon>Metazoa</taxon>
        <taxon>Chordata</taxon>
        <taxon>Craniata</taxon>
        <taxon>Vertebrata</taxon>
        <taxon>Euteleostomi</taxon>
        <taxon>Mammalia</taxon>
        <taxon>Eutheria</taxon>
        <taxon>Euarchontoglires</taxon>
        <taxon>Primates</taxon>
        <taxon>Strepsirrhini</taxon>
        <taxon>Lorisiformes</taxon>
        <taxon>Galagidae</taxon>
        <taxon>Otolemur</taxon>
    </lineage>
</organism>
<feature type="domain" description="EF-hand" evidence="4">
    <location>
        <begin position="44"/>
        <end position="79"/>
    </location>
</feature>
<evidence type="ECO:0000256" key="1">
    <source>
        <dbReference type="ARBA" id="ARBA00004647"/>
    </source>
</evidence>
<dbReference type="GO" id="GO:0072542">
    <property type="term" value="F:protein phosphatase activator activity"/>
    <property type="evidence" value="ECO:0007669"/>
    <property type="project" value="UniProtKB-ARBA"/>
</dbReference>
<dbReference type="GO" id="GO:0097720">
    <property type="term" value="P:calcineurin-mediated signaling"/>
    <property type="evidence" value="ECO:0007669"/>
    <property type="project" value="UniProtKB-ARBA"/>
</dbReference>
<dbReference type="AlphaFoldDB" id="H0Y0A9"/>
<reference evidence="5" key="3">
    <citation type="submission" date="2025-09" db="UniProtKB">
        <authorList>
            <consortium name="Ensembl"/>
        </authorList>
    </citation>
    <scope>IDENTIFICATION</scope>
</reference>
<dbReference type="eggNOG" id="KOG0027">
    <property type="taxonomic scope" value="Eukaryota"/>
</dbReference>
<dbReference type="CDD" id="cd00051">
    <property type="entry name" value="EFh"/>
    <property type="match status" value="1"/>
</dbReference>
<evidence type="ECO:0000256" key="2">
    <source>
        <dbReference type="ARBA" id="ARBA00009763"/>
    </source>
</evidence>
<dbReference type="GO" id="GO:0016460">
    <property type="term" value="C:myosin II complex"/>
    <property type="evidence" value="ECO:0007669"/>
    <property type="project" value="TreeGrafter"/>
</dbReference>
<dbReference type="GO" id="GO:0005876">
    <property type="term" value="C:spindle microtubule"/>
    <property type="evidence" value="ECO:0007669"/>
    <property type="project" value="UniProtKB-ARBA"/>
</dbReference>
<dbReference type="InterPro" id="IPR011992">
    <property type="entry name" value="EF-hand-dom_pair"/>
</dbReference>
<dbReference type="EMBL" id="AAQR03129406">
    <property type="status" value="NOT_ANNOTATED_CDS"/>
    <property type="molecule type" value="Genomic_DNA"/>
</dbReference>
<reference evidence="6" key="1">
    <citation type="submission" date="2011-03" db="EMBL/GenBank/DDBJ databases">
        <title>Version 3 of the genome sequence of Otolemur garnettii (Bushbaby).</title>
        <authorList>
            <consortium name="The Broad Institute Genome Sequencing Platform"/>
            <person name="Di Palma F."/>
            <person name="Johnson J."/>
            <person name="Lander E.S."/>
            <person name="Lindblad-Toh K."/>
            <person name="Jaffe D.B."/>
            <person name="Gnerre S."/>
            <person name="MacCallum I."/>
            <person name="Przybylski D."/>
            <person name="Ribeiro F.J."/>
            <person name="Burton J.N."/>
            <person name="Walker B.J."/>
            <person name="Sharpe T."/>
            <person name="Hall G."/>
        </authorList>
    </citation>
    <scope>NUCLEOTIDE SEQUENCE [LARGE SCALE GENOMIC DNA]</scope>
</reference>
<evidence type="ECO:0000313" key="5">
    <source>
        <dbReference type="Ensembl" id="ENSOGAP00000021802.1"/>
    </source>
</evidence>
<dbReference type="Ensembl" id="ENSOGAT00000025397.1">
    <property type="protein sequence ID" value="ENSOGAP00000021802.1"/>
    <property type="gene ID" value="ENSOGAG00000033501.1"/>
</dbReference>
<dbReference type="Proteomes" id="UP000005225">
    <property type="component" value="Unassembled WGS sequence"/>
</dbReference>
<dbReference type="GO" id="GO:0031432">
    <property type="term" value="F:titin binding"/>
    <property type="evidence" value="ECO:0007669"/>
    <property type="project" value="UniProtKB-ARBA"/>
</dbReference>
<dbReference type="GO" id="GO:0005513">
    <property type="term" value="P:detection of calcium ion"/>
    <property type="evidence" value="ECO:0007669"/>
    <property type="project" value="UniProtKB-ARBA"/>
</dbReference>
<dbReference type="SUPFAM" id="SSF47473">
    <property type="entry name" value="EF-hand"/>
    <property type="match status" value="1"/>
</dbReference>
<dbReference type="GO" id="GO:0005509">
    <property type="term" value="F:calcium ion binding"/>
    <property type="evidence" value="ECO:0007669"/>
    <property type="project" value="InterPro"/>
</dbReference>
<dbReference type="Gene3D" id="1.10.238.10">
    <property type="entry name" value="EF-hand"/>
    <property type="match status" value="1"/>
</dbReference>
<dbReference type="PANTHER" id="PTHR23048">
    <property type="entry name" value="MYOSIN LIGHT CHAIN 1, 3"/>
    <property type="match status" value="1"/>
</dbReference>
<dbReference type="STRING" id="30611.ENSOGAP00000021802"/>
<dbReference type="GO" id="GO:0010881">
    <property type="term" value="P:regulation of cardiac muscle contraction by regulation of the release of sequestered calcium ion"/>
    <property type="evidence" value="ECO:0007669"/>
    <property type="project" value="UniProtKB-ARBA"/>
</dbReference>
<dbReference type="HOGENOM" id="CLU_061288_2_0_1"/>
<dbReference type="PROSITE" id="PS50222">
    <property type="entry name" value="EF_HAND_2"/>
    <property type="match status" value="1"/>
</dbReference>
<dbReference type="GO" id="GO:0000922">
    <property type="term" value="C:spindle pole"/>
    <property type="evidence" value="ECO:0007669"/>
    <property type="project" value="UniProtKB-SubCell"/>
</dbReference>
<dbReference type="Pfam" id="PF13833">
    <property type="entry name" value="EF-hand_8"/>
    <property type="match status" value="1"/>
</dbReference>
<dbReference type="FunFam" id="1.10.238.10:FF:000527">
    <property type="entry name" value="Calmodulin-3"/>
    <property type="match status" value="1"/>
</dbReference>
<protein>
    <recommendedName>
        <fullName evidence="4">EF-hand domain-containing protein</fullName>
    </recommendedName>
</protein>
<dbReference type="GO" id="GO:1901844">
    <property type="term" value="P:regulation of cell communication by electrical coupling involved in cardiac conduction"/>
    <property type="evidence" value="ECO:0007669"/>
    <property type="project" value="UniProtKB-ARBA"/>
</dbReference>
<evidence type="ECO:0000313" key="6">
    <source>
        <dbReference type="Proteomes" id="UP000005225"/>
    </source>
</evidence>
<dbReference type="PANTHER" id="PTHR23048:SF0">
    <property type="entry name" value="CALMODULIN LIKE 3"/>
    <property type="match status" value="1"/>
</dbReference>